<proteinExistence type="predicted"/>
<dbReference type="EMBL" id="RJJT01000001">
    <property type="protein sequence ID" value="RSB86378.1"/>
    <property type="molecule type" value="Genomic_DNA"/>
</dbReference>
<feature type="region of interest" description="Disordered" evidence="2">
    <location>
        <begin position="1"/>
        <end position="22"/>
    </location>
</feature>
<dbReference type="PANTHER" id="PTHR35561:SF1">
    <property type="entry name" value="RNA 2',3'-CYCLIC PHOSPHODIESTERASE"/>
    <property type="match status" value="1"/>
</dbReference>
<evidence type="ECO:0000313" key="5">
    <source>
        <dbReference type="Proteomes" id="UP000277279"/>
    </source>
</evidence>
<dbReference type="EMBL" id="JACHXH010000001">
    <property type="protein sequence ID" value="MBB3132784.1"/>
    <property type="molecule type" value="Genomic_DNA"/>
</dbReference>
<keyword evidence="6" id="KW-1185">Reference proteome</keyword>
<dbReference type="GO" id="GO:0016874">
    <property type="term" value="F:ligase activity"/>
    <property type="evidence" value="ECO:0007669"/>
    <property type="project" value="UniProtKB-KW"/>
</dbReference>
<accession>A0A3R9C6M3</accession>
<evidence type="ECO:0000256" key="2">
    <source>
        <dbReference type="SAM" id="MobiDB-lite"/>
    </source>
</evidence>
<evidence type="ECO:0000313" key="4">
    <source>
        <dbReference type="EMBL" id="RSB86378.1"/>
    </source>
</evidence>
<dbReference type="EC" id="6.5.1.-" evidence="3"/>
<dbReference type="Pfam" id="PF13563">
    <property type="entry name" value="2_5_RNA_ligase2"/>
    <property type="match status" value="1"/>
</dbReference>
<evidence type="ECO:0000256" key="1">
    <source>
        <dbReference type="ARBA" id="ARBA00022801"/>
    </source>
</evidence>
<dbReference type="GO" id="GO:0008664">
    <property type="term" value="F:RNA 2',3'-cyclic 3'-phosphodiesterase activity"/>
    <property type="evidence" value="ECO:0007669"/>
    <property type="project" value="InterPro"/>
</dbReference>
<protein>
    <submittedName>
        <fullName evidence="4">2'-5' RNA ligase</fullName>
        <ecNumber evidence="3">6.5.1.-</ecNumber>
    </submittedName>
</protein>
<name>A0A3R9C6M3_9HYPH</name>
<evidence type="ECO:0000313" key="6">
    <source>
        <dbReference type="Proteomes" id="UP000518315"/>
    </source>
</evidence>
<reference evidence="3 6" key="2">
    <citation type="submission" date="2020-08" db="EMBL/GenBank/DDBJ databases">
        <title>Genomic Encyclopedia of Type Strains, Phase III (KMG-III): the genomes of soil and plant-associated and newly described type strains.</title>
        <authorList>
            <person name="Whitman W."/>
        </authorList>
    </citation>
    <scope>NUCLEOTIDE SEQUENCE [LARGE SCALE GENOMIC DNA]</scope>
    <source>
        <strain evidence="3 6">CECT 4113</strain>
    </source>
</reference>
<dbReference type="InterPro" id="IPR004175">
    <property type="entry name" value="RNA_CPDase"/>
</dbReference>
<dbReference type="Proteomes" id="UP000518315">
    <property type="component" value="Unassembled WGS sequence"/>
</dbReference>
<evidence type="ECO:0000313" key="3">
    <source>
        <dbReference type="EMBL" id="MBB3132784.1"/>
    </source>
</evidence>
<dbReference type="AlphaFoldDB" id="A0A3R9C6M3"/>
<keyword evidence="4" id="KW-0436">Ligase</keyword>
<dbReference type="Gene3D" id="3.90.1140.10">
    <property type="entry name" value="Cyclic phosphodiesterase"/>
    <property type="match status" value="1"/>
</dbReference>
<keyword evidence="1" id="KW-0378">Hydrolase</keyword>
<reference evidence="4 5" key="1">
    <citation type="submission" date="2018-11" db="EMBL/GenBank/DDBJ databases">
        <authorList>
            <person name="Huo Y."/>
        </authorList>
    </citation>
    <scope>NUCLEOTIDE SEQUENCE [LARGE SCALE GENOMIC DNA]</scope>
    <source>
        <strain evidence="4 5">DSM 30132</strain>
    </source>
</reference>
<gene>
    <name evidence="4" type="ORF">EFD55_00185</name>
    <name evidence="3" type="ORF">FHS26_000479</name>
</gene>
<dbReference type="OrthoDB" id="7770344at2"/>
<dbReference type="SUPFAM" id="SSF55144">
    <property type="entry name" value="LigT-like"/>
    <property type="match status" value="1"/>
</dbReference>
<comment type="caution">
    <text evidence="4">The sequence shown here is derived from an EMBL/GenBank/DDBJ whole genome shotgun (WGS) entry which is preliminary data.</text>
</comment>
<dbReference type="PANTHER" id="PTHR35561">
    <property type="entry name" value="RNA 2',3'-CYCLIC PHOSPHODIESTERASE"/>
    <property type="match status" value="1"/>
</dbReference>
<dbReference type="InterPro" id="IPR009097">
    <property type="entry name" value="Cyclic_Pdiesterase"/>
</dbReference>
<dbReference type="GO" id="GO:0004113">
    <property type="term" value="F:2',3'-cyclic-nucleotide 3'-phosphodiesterase activity"/>
    <property type="evidence" value="ECO:0007669"/>
    <property type="project" value="InterPro"/>
</dbReference>
<organism evidence="4 5">
    <name type="scientific">Rhizobium pisi</name>
    <dbReference type="NCBI Taxonomy" id="574561"/>
    <lineage>
        <taxon>Bacteria</taxon>
        <taxon>Pseudomonadati</taxon>
        <taxon>Pseudomonadota</taxon>
        <taxon>Alphaproteobacteria</taxon>
        <taxon>Hyphomicrobiales</taxon>
        <taxon>Rhizobiaceae</taxon>
        <taxon>Rhizobium/Agrobacterium group</taxon>
        <taxon>Rhizobium</taxon>
    </lineage>
</organism>
<sequence>MNQMSFDFDHDRSRRGRPGHSDGDGHQLFFALCPPDAIEQQAASIAHDYRRAFSLSGEPRLTTLHVTIIWVGDYPRLPENVVFAALQAGAAVESAPIAMSFDLIMRFPHARALVLCGEGGRKPLTRLRVQLGVSMHNAGFPHNISGDFKPHMTLLYDRKAVPTATLDTPVSWTASEFLLVHSLLGNTDITSSIAGRCLAEATMSCLPRLALG</sequence>
<dbReference type="Proteomes" id="UP000277279">
    <property type="component" value="Unassembled WGS sequence"/>
</dbReference>